<feature type="transmembrane region" description="Helical" evidence="6">
    <location>
        <begin position="626"/>
        <end position="651"/>
    </location>
</feature>
<comment type="subcellular location">
    <subcellularLocation>
        <location evidence="1 6">Cell membrane</location>
        <topology evidence="1 6">Multi-pass membrane protein</topology>
    </subcellularLocation>
</comment>
<keyword evidence="4 6" id="KW-1133">Transmembrane helix</keyword>
<comment type="similarity">
    <text evidence="6">Belongs to the ABC-4 integral membrane protein family.</text>
</comment>
<dbReference type="PANTHER" id="PTHR46795">
    <property type="entry name" value="ABC TRANSPORTER PERMEASE-RELATED-RELATED"/>
    <property type="match status" value="1"/>
</dbReference>
<feature type="transmembrane region" description="Helical" evidence="6">
    <location>
        <begin position="235"/>
        <end position="254"/>
    </location>
</feature>
<accession>A0A494Z560</accession>
<sequence>MTLSKLVFRSMRKNVKQYYLYFFALIFSVTLCFSFTTLQYNPSVVEALKKSGTATAGFEAASYILYFIVTFFVLYASQLFMKRRSKEIGLFQLIGMTKGLVFRLIALENIILFSLAVMIGMVIGYFSSRFFAMVLLKILEIDMIVQLKFSLDAFQQSALLFSVLLIIILLQMLWMIRRLSLLSLFTAAKKADERIKGFSIFQMVMGLIGVALIIYGYYQSTMLFNVEKASVYNNLFLHMLVILGSTILGTFLFFRYSVSLIMNIVRASKSGHLRITDVLAVTPIMHKMKSNSKSLTLITTLTGLAVGIMSLAYIAYYSSGSNARFASPYDYILLNDQGIEFLDALYQEGIDFKKDTYQISNVKLNLKDLISENLQDSPLLFNGEVDTAVVSLSDFHQIEPNFSLKEGEALITSYANVLSEVLPLQKDVDVNVKSGETEIPLHITDIRKDYVLSQYASDASPILVVPDNLFKEIEEQNKAQVNIHSQIGINLKDKDDMEKAEVLYKKFSEDRKVMLDNEYSIIINSFEEERKENVASLGITIFVTAFLGLAFLITTGSILYFKQMAEADDEKSSYVILRKIGYSTSHIMKGIYAKQAFNFGVPLVIGLSHSYFAVKSGWWLFGTELVAPLVITICLYVAMYMVFAILSIQYYKRVVRESL</sequence>
<keyword evidence="5 6" id="KW-0472">Membrane</keyword>
<evidence type="ECO:0000256" key="5">
    <source>
        <dbReference type="ARBA" id="ARBA00023136"/>
    </source>
</evidence>
<reference evidence="8 9" key="1">
    <citation type="journal article" date="2016" name="Antonie Van Leeuwenhoek">
        <title>Lysinibacillus endophyticus sp. nov., an indole-3-acetic acid producing endophytic bacterium isolated from corn root (Zea mays cv. Xinken-5).</title>
        <authorList>
            <person name="Yu J."/>
            <person name="Guan X."/>
            <person name="Liu C."/>
            <person name="Xiang W."/>
            <person name="Yu Z."/>
            <person name="Liu X."/>
            <person name="Wang G."/>
        </authorList>
    </citation>
    <scope>NUCLEOTIDE SEQUENCE [LARGE SCALE GENOMIC DNA]</scope>
    <source>
        <strain evidence="8 9">DSM 100506</strain>
    </source>
</reference>
<feature type="transmembrane region" description="Helical" evidence="6">
    <location>
        <begin position="60"/>
        <end position="80"/>
    </location>
</feature>
<evidence type="ECO:0000259" key="7">
    <source>
        <dbReference type="Pfam" id="PF02687"/>
    </source>
</evidence>
<dbReference type="GO" id="GO:0005886">
    <property type="term" value="C:plasma membrane"/>
    <property type="evidence" value="ECO:0007669"/>
    <property type="project" value="UniProtKB-SubCell"/>
</dbReference>
<evidence type="ECO:0000313" key="9">
    <source>
        <dbReference type="Proteomes" id="UP000272238"/>
    </source>
</evidence>
<keyword evidence="2 6" id="KW-1003">Cell membrane</keyword>
<evidence type="ECO:0000256" key="1">
    <source>
        <dbReference type="ARBA" id="ARBA00004651"/>
    </source>
</evidence>
<feature type="transmembrane region" description="Helical" evidence="6">
    <location>
        <begin position="534"/>
        <end position="561"/>
    </location>
</feature>
<feature type="transmembrane region" description="Helical" evidence="6">
    <location>
        <begin position="197"/>
        <end position="215"/>
    </location>
</feature>
<protein>
    <submittedName>
        <fullName evidence="8">ABC transporter permease</fullName>
    </submittedName>
</protein>
<dbReference type="PANTHER" id="PTHR46795:SF3">
    <property type="entry name" value="ABC TRANSPORTER PERMEASE"/>
    <property type="match status" value="1"/>
</dbReference>
<dbReference type="InterPro" id="IPR027022">
    <property type="entry name" value="ABC_permease_BceB-typ"/>
</dbReference>
<evidence type="ECO:0000256" key="2">
    <source>
        <dbReference type="ARBA" id="ARBA00022475"/>
    </source>
</evidence>
<evidence type="ECO:0000256" key="3">
    <source>
        <dbReference type="ARBA" id="ARBA00022692"/>
    </source>
</evidence>
<dbReference type="InterPro" id="IPR003838">
    <property type="entry name" value="ABC3_permease_C"/>
</dbReference>
<dbReference type="PIRSF" id="PIRSF018968">
    <property type="entry name" value="ABC_permease_BceB"/>
    <property type="match status" value="1"/>
</dbReference>
<dbReference type="Pfam" id="PF02687">
    <property type="entry name" value="FtsX"/>
    <property type="match status" value="1"/>
</dbReference>
<dbReference type="RefSeq" id="WP_121214187.1">
    <property type="nucleotide sequence ID" value="NZ_RBZN01000014.1"/>
</dbReference>
<dbReference type="EMBL" id="RBZN01000014">
    <property type="protein sequence ID" value="RKQ17451.1"/>
    <property type="molecule type" value="Genomic_DNA"/>
</dbReference>
<keyword evidence="9" id="KW-1185">Reference proteome</keyword>
<evidence type="ECO:0000256" key="6">
    <source>
        <dbReference type="PIRNR" id="PIRNR018968"/>
    </source>
</evidence>
<gene>
    <name evidence="8" type="ORF">D8M03_07630</name>
</gene>
<dbReference type="OrthoDB" id="1705903at2"/>
<comment type="caution">
    <text evidence="8">The sequence shown here is derived from an EMBL/GenBank/DDBJ whole genome shotgun (WGS) entry which is preliminary data.</text>
</comment>
<dbReference type="GO" id="GO:0055085">
    <property type="term" value="P:transmembrane transport"/>
    <property type="evidence" value="ECO:0007669"/>
    <property type="project" value="UniProtKB-UniRule"/>
</dbReference>
<feature type="transmembrane region" description="Helical" evidence="6">
    <location>
        <begin position="100"/>
        <end position="126"/>
    </location>
</feature>
<dbReference type="InterPro" id="IPR052536">
    <property type="entry name" value="ABC-4_Integral_Memb_Prot"/>
</dbReference>
<feature type="domain" description="ABC3 transporter permease C-terminal" evidence="7">
    <location>
        <begin position="61"/>
        <end position="174"/>
    </location>
</feature>
<feature type="transmembrane region" description="Helical" evidence="6">
    <location>
        <begin position="158"/>
        <end position="176"/>
    </location>
</feature>
<organism evidence="8 9">
    <name type="scientific">Ureibacillus endophyticus</name>
    <dbReference type="NCBI Taxonomy" id="1978490"/>
    <lineage>
        <taxon>Bacteria</taxon>
        <taxon>Bacillati</taxon>
        <taxon>Bacillota</taxon>
        <taxon>Bacilli</taxon>
        <taxon>Bacillales</taxon>
        <taxon>Caryophanaceae</taxon>
        <taxon>Ureibacillus</taxon>
    </lineage>
</organism>
<name>A0A494Z560_9BACL</name>
<dbReference type="AlphaFoldDB" id="A0A494Z560"/>
<feature type="transmembrane region" description="Helical" evidence="6">
    <location>
        <begin position="295"/>
        <end position="316"/>
    </location>
</feature>
<evidence type="ECO:0000256" key="4">
    <source>
        <dbReference type="ARBA" id="ARBA00022989"/>
    </source>
</evidence>
<evidence type="ECO:0000313" key="8">
    <source>
        <dbReference type="EMBL" id="RKQ17451.1"/>
    </source>
</evidence>
<proteinExistence type="inferred from homology"/>
<dbReference type="Proteomes" id="UP000272238">
    <property type="component" value="Unassembled WGS sequence"/>
</dbReference>
<keyword evidence="6" id="KW-0813">Transport</keyword>
<keyword evidence="3 6" id="KW-0812">Transmembrane</keyword>
<feature type="transmembrane region" description="Helical" evidence="6">
    <location>
        <begin position="596"/>
        <end position="614"/>
    </location>
</feature>
<feature type="transmembrane region" description="Helical" evidence="6">
    <location>
        <begin position="20"/>
        <end position="40"/>
    </location>
</feature>